<protein>
    <submittedName>
        <fullName evidence="6">Uncharacterized protein</fullName>
    </submittedName>
</protein>
<dbReference type="Pfam" id="PF10160">
    <property type="entry name" value="Tmemb_40"/>
    <property type="match status" value="1"/>
</dbReference>
<gene>
    <name evidence="6" type="ORF">OFUS_LOCUS10475</name>
</gene>
<evidence type="ECO:0000256" key="1">
    <source>
        <dbReference type="ARBA" id="ARBA00004141"/>
    </source>
</evidence>
<evidence type="ECO:0000256" key="3">
    <source>
        <dbReference type="ARBA" id="ARBA00022692"/>
    </source>
</evidence>
<dbReference type="Proteomes" id="UP000749559">
    <property type="component" value="Unassembled WGS sequence"/>
</dbReference>
<comment type="similarity">
    <text evidence="2">Belongs to the UPF0359 family.</text>
</comment>
<dbReference type="GO" id="GO:0005886">
    <property type="term" value="C:plasma membrane"/>
    <property type="evidence" value="ECO:0007669"/>
    <property type="project" value="TreeGrafter"/>
</dbReference>
<dbReference type="GO" id="GO:0004930">
    <property type="term" value="F:G protein-coupled receptor activity"/>
    <property type="evidence" value="ECO:0007669"/>
    <property type="project" value="TreeGrafter"/>
</dbReference>
<sequence length="397" mass="44932">MPLKLSNVLPEELLRNTWDNNNISTTTIAHNLTTTTLPSHHNSTVRPSIIITPPCQWILYKDIADSRVRIWDLMILIPNSLFLLFLLLKIKTSFSKLKNTSSPIFLAFYGLVWIVAIISVLRCVVSMTVNAAVPAGDIADRLLWLILRFFLLSTELSVITFGLAFGHLDSQTSIKWVLLVTSFVALAYSFTQGALEFTTHQHVFHVSANGEYDIFGHGGMLFWLISSICFFIIYSSIVILPFTPIRERFALPSKRSFYIYVFLLSLLNMTQAIGSGLLYGDVMSGLCVVDVTTYLYFTCFAPFVYLCFLREFFATSQTPNILFSYKAQVDDGGEEDLNLPHQSFPNSPKPENGELYDSTQFEDQAQLDSPNPLYNNTEVSINADIDYDYYQQTNKIA</sequence>
<dbReference type="InterPro" id="IPR018781">
    <property type="entry name" value="TPRA1/CAND2/CAND8"/>
</dbReference>
<proteinExistence type="inferred from homology"/>
<evidence type="ECO:0000256" key="4">
    <source>
        <dbReference type="ARBA" id="ARBA00022989"/>
    </source>
</evidence>
<comment type="caution">
    <text evidence="6">The sequence shown here is derived from an EMBL/GenBank/DDBJ whole genome shotgun (WGS) entry which is preliminary data.</text>
</comment>
<evidence type="ECO:0000313" key="7">
    <source>
        <dbReference type="Proteomes" id="UP000749559"/>
    </source>
</evidence>
<organism evidence="6 7">
    <name type="scientific">Owenia fusiformis</name>
    <name type="common">Polychaete worm</name>
    <dbReference type="NCBI Taxonomy" id="6347"/>
    <lineage>
        <taxon>Eukaryota</taxon>
        <taxon>Metazoa</taxon>
        <taxon>Spiralia</taxon>
        <taxon>Lophotrochozoa</taxon>
        <taxon>Annelida</taxon>
        <taxon>Polychaeta</taxon>
        <taxon>Sedentaria</taxon>
        <taxon>Canalipalpata</taxon>
        <taxon>Sabellida</taxon>
        <taxon>Oweniida</taxon>
        <taxon>Oweniidae</taxon>
        <taxon>Owenia</taxon>
    </lineage>
</organism>
<dbReference type="PANTHER" id="PTHR15876:SF8">
    <property type="entry name" value="TRANSMEMBRANE PROTEIN ADIPOCYTE-ASSOCIATED 1"/>
    <property type="match status" value="1"/>
</dbReference>
<evidence type="ECO:0000256" key="2">
    <source>
        <dbReference type="ARBA" id="ARBA00010125"/>
    </source>
</evidence>
<keyword evidence="4" id="KW-1133">Transmembrane helix</keyword>
<reference evidence="6" key="1">
    <citation type="submission" date="2022-03" db="EMBL/GenBank/DDBJ databases">
        <authorList>
            <person name="Martin C."/>
        </authorList>
    </citation>
    <scope>NUCLEOTIDE SEQUENCE</scope>
</reference>
<evidence type="ECO:0000256" key="5">
    <source>
        <dbReference type="ARBA" id="ARBA00023136"/>
    </source>
</evidence>
<name>A0A8J1T6R9_OWEFU</name>
<dbReference type="OrthoDB" id="10027388at2759"/>
<dbReference type="EMBL" id="CAIIXF020000005">
    <property type="protein sequence ID" value="CAH1784240.1"/>
    <property type="molecule type" value="Genomic_DNA"/>
</dbReference>
<keyword evidence="7" id="KW-1185">Reference proteome</keyword>
<dbReference type="PANTHER" id="PTHR15876">
    <property type="entry name" value="TRANSMEMBRANE PROTEIN ADIPOCYTE-ASSOCIATED 1"/>
    <property type="match status" value="1"/>
</dbReference>
<evidence type="ECO:0000313" key="6">
    <source>
        <dbReference type="EMBL" id="CAH1784240.1"/>
    </source>
</evidence>
<dbReference type="AlphaFoldDB" id="A0A8J1T6R9"/>
<comment type="subcellular location">
    <subcellularLocation>
        <location evidence="1">Membrane</location>
        <topology evidence="1">Multi-pass membrane protein</topology>
    </subcellularLocation>
</comment>
<accession>A0A8J1T6R9</accession>
<keyword evidence="3" id="KW-0812">Transmembrane</keyword>
<keyword evidence="5" id="KW-0472">Membrane</keyword>